<keyword evidence="9 10" id="KW-0456">Lyase</keyword>
<dbReference type="InterPro" id="IPR000362">
    <property type="entry name" value="Fumarate_lyase_fam"/>
</dbReference>
<evidence type="ECO:0000256" key="9">
    <source>
        <dbReference type="ARBA" id="ARBA00023239"/>
    </source>
</evidence>
<dbReference type="InterPro" id="IPR029419">
    <property type="entry name" value="Arg_succ_lyase_C"/>
</dbReference>
<dbReference type="InterPro" id="IPR009049">
    <property type="entry name" value="Argininosuccinate_lyase"/>
</dbReference>
<dbReference type="OrthoDB" id="9769623at2"/>
<evidence type="ECO:0000256" key="3">
    <source>
        <dbReference type="ARBA" id="ARBA00004941"/>
    </source>
</evidence>
<dbReference type="InterPro" id="IPR022761">
    <property type="entry name" value="Fumarate_lyase_N"/>
</dbReference>
<feature type="domain" description="Fumarate lyase N-terminal" evidence="11">
    <location>
        <begin position="8"/>
        <end position="302"/>
    </location>
</feature>
<dbReference type="PANTHER" id="PTHR43814">
    <property type="entry name" value="ARGININOSUCCINATE LYASE"/>
    <property type="match status" value="1"/>
</dbReference>
<dbReference type="Pfam" id="PF14698">
    <property type="entry name" value="ASL_C2"/>
    <property type="match status" value="1"/>
</dbReference>
<dbReference type="SUPFAM" id="SSF48557">
    <property type="entry name" value="L-aspartase-like"/>
    <property type="match status" value="1"/>
</dbReference>
<dbReference type="HAMAP" id="MF_00006">
    <property type="entry name" value="Arg_succ_lyase"/>
    <property type="match status" value="1"/>
</dbReference>
<evidence type="ECO:0000256" key="2">
    <source>
        <dbReference type="ARBA" id="ARBA00004496"/>
    </source>
</evidence>
<evidence type="ECO:0000256" key="1">
    <source>
        <dbReference type="ARBA" id="ARBA00000985"/>
    </source>
</evidence>
<dbReference type="GeneID" id="66777409"/>
<evidence type="ECO:0000313" key="15">
    <source>
        <dbReference type="Proteomes" id="UP000240400"/>
    </source>
</evidence>
<dbReference type="Pfam" id="PF00206">
    <property type="entry name" value="Lyase_1"/>
    <property type="match status" value="1"/>
</dbReference>
<dbReference type="PRINTS" id="PR00149">
    <property type="entry name" value="FUMRATELYASE"/>
</dbReference>
<accession>A0A291JMK4</accession>
<comment type="caution">
    <text evidence="14">The sequence shown here is derived from an EMBL/GenBank/DDBJ whole genome shotgun (WGS) entry which is preliminary data.</text>
</comment>
<evidence type="ECO:0000256" key="7">
    <source>
        <dbReference type="ARBA" id="ARBA00022571"/>
    </source>
</evidence>
<dbReference type="RefSeq" id="WP_096810507.1">
    <property type="nucleotide sequence ID" value="NZ_CABIWM010000007.1"/>
</dbReference>
<evidence type="ECO:0000259" key="12">
    <source>
        <dbReference type="Pfam" id="PF14698"/>
    </source>
</evidence>
<comment type="similarity">
    <text evidence="4">In the N-terminal section; belongs to the lyase 1 family. Argininosuccinate lyase subfamily.</text>
</comment>
<comment type="pathway">
    <text evidence="3 10">Amino-acid biosynthesis; L-arginine biosynthesis; L-arginine from L-ornithine and carbamoyl phosphate: step 3/3.</text>
</comment>
<evidence type="ECO:0000313" key="16">
    <source>
        <dbReference type="Proteomes" id="UP000664081"/>
    </source>
</evidence>
<dbReference type="GO" id="GO:0042450">
    <property type="term" value="P:L-arginine biosynthetic process via ornithine"/>
    <property type="evidence" value="ECO:0007669"/>
    <property type="project" value="UniProtKB-UniRule"/>
</dbReference>
<evidence type="ECO:0000259" key="11">
    <source>
        <dbReference type="Pfam" id="PF00206"/>
    </source>
</evidence>
<organism evidence="14 15">
    <name type="scientific">Staphylococcus nepalensis</name>
    <dbReference type="NCBI Taxonomy" id="214473"/>
    <lineage>
        <taxon>Bacteria</taxon>
        <taxon>Bacillati</taxon>
        <taxon>Bacillota</taxon>
        <taxon>Bacilli</taxon>
        <taxon>Bacillales</taxon>
        <taxon>Staphylococcaceae</taxon>
        <taxon>Staphylococcus</taxon>
    </lineage>
</organism>
<comment type="catalytic activity">
    <reaction evidence="1 10">
        <text>2-(N(omega)-L-arginino)succinate = fumarate + L-arginine</text>
        <dbReference type="Rhea" id="RHEA:24020"/>
        <dbReference type="ChEBI" id="CHEBI:29806"/>
        <dbReference type="ChEBI" id="CHEBI:32682"/>
        <dbReference type="ChEBI" id="CHEBI:57472"/>
        <dbReference type="EC" id="4.3.2.1"/>
    </reaction>
</comment>
<feature type="domain" description="Argininosuccinate lyase C-terminal" evidence="12">
    <location>
        <begin position="365"/>
        <end position="432"/>
    </location>
</feature>
<evidence type="ECO:0000256" key="6">
    <source>
        <dbReference type="ARBA" id="ARBA00022490"/>
    </source>
</evidence>
<protein>
    <recommendedName>
        <fullName evidence="5 10">Argininosuccinate lyase</fullName>
        <shortName evidence="10">ASAL</shortName>
        <ecNumber evidence="5 10">4.3.2.1</ecNumber>
    </recommendedName>
    <alternativeName>
        <fullName evidence="10">Arginosuccinase</fullName>
    </alternativeName>
</protein>
<dbReference type="NCBIfam" id="TIGR00838">
    <property type="entry name" value="argH"/>
    <property type="match status" value="1"/>
</dbReference>
<evidence type="ECO:0000256" key="4">
    <source>
        <dbReference type="ARBA" id="ARBA00005552"/>
    </source>
</evidence>
<evidence type="ECO:0000313" key="14">
    <source>
        <dbReference type="EMBL" id="PTK58623.1"/>
    </source>
</evidence>
<dbReference type="InterPro" id="IPR024083">
    <property type="entry name" value="Fumarase/histidase_N"/>
</dbReference>
<keyword evidence="6 10" id="KW-0963">Cytoplasm</keyword>
<gene>
    <name evidence="10 14" type="primary">argH</name>
    <name evidence="14" type="ORF">BUZ61_08735</name>
    <name evidence="13" type="ORF">J3T88_11075</name>
</gene>
<dbReference type="EMBL" id="JAFNLT010000010">
    <property type="protein sequence ID" value="MBO1227842.1"/>
    <property type="molecule type" value="Genomic_DNA"/>
</dbReference>
<dbReference type="EC" id="4.3.2.1" evidence="5 10"/>
<evidence type="ECO:0000256" key="10">
    <source>
        <dbReference type="HAMAP-Rule" id="MF_00006"/>
    </source>
</evidence>
<sequence length="460" mass="52304">MSKKAWGGRFSEQPEDWVDAFNASVHFDKALIQYDVQGSIAHATMLAKQNIISDDDCHQIINGLKDILKDYEEGNLSLDVSLEDIHLNIEHELIKRIGDAGGRLHTGRSRNDQVATDMHLYTKEEVTKIIELIDSFKQTIVDIAEQHVDTIMPGYTHLQRAQPISFAHHILTYYWMLNRDKSRFEDSLKRIDISPLGAAALSGTTYPIDRHETQSLLNFSSIYENSMDAVSDRDYIVETLHNISLTMVHLSRFAEEIIFWSSAEAHFITLSDAFSTGSSIMPQKKNPDMAELIRGKVGRTTGNLMSMLMTLKGLPLAYNKDMQEDKEGLFDAIHTIKGSLRIFEGMIDTMTVNVEYLQQTVYNDFSNATELADYLVNKGVPFRTAHEIVGKMVLWAIQHNIYLLDVPLNQYQEAHESIESDIYDYLKPENCVSRRISYGSTGQASVKHQLSVIKQQYNTN</sequence>
<keyword evidence="8 10" id="KW-0028">Amino-acid biosynthesis</keyword>
<name>A0A291JMK4_9STAP</name>
<dbReference type="KEGG" id="snl:BJD96_10060"/>
<reference evidence="14 15" key="1">
    <citation type="journal article" date="2016" name="Front. Microbiol.">
        <title>Comprehensive Phylogenetic Analysis of Bovine Non-aureus Staphylococci Species Based on Whole-Genome Sequencing.</title>
        <authorList>
            <person name="Naushad S."/>
            <person name="Barkema H.W."/>
            <person name="Luby C."/>
            <person name="Condas L.A."/>
            <person name="Nobrega D.B."/>
            <person name="Carson D.A."/>
            <person name="De Buck J."/>
        </authorList>
    </citation>
    <scope>NUCLEOTIDE SEQUENCE [LARGE SCALE GENOMIC DNA]</scope>
    <source>
        <strain evidence="14 15">SNUC 4337</strain>
    </source>
</reference>
<dbReference type="Gene3D" id="1.10.275.10">
    <property type="entry name" value="Fumarase/aspartase (N-terminal domain)"/>
    <property type="match status" value="1"/>
</dbReference>
<dbReference type="Proteomes" id="UP000240400">
    <property type="component" value="Unassembled WGS sequence"/>
</dbReference>
<reference evidence="13 16" key="3">
    <citation type="submission" date="2021-03" db="EMBL/GenBank/DDBJ databases">
        <title>Staphylococci and Mammaliicocci in bats.</title>
        <authorList>
            <person name="Fountain K."/>
        </authorList>
    </citation>
    <scope>NUCLEOTIDE SEQUENCE [LARGE SCALE GENOMIC DNA]</scope>
    <source>
        <strain evidence="13 16">18_1_E_SW</strain>
    </source>
</reference>
<comment type="similarity">
    <text evidence="10">Belongs to the lyase 1 family. Argininosuccinate lyase subfamily.</text>
</comment>
<dbReference type="Gene3D" id="1.10.40.30">
    <property type="entry name" value="Fumarase/aspartase (C-terminal domain)"/>
    <property type="match status" value="1"/>
</dbReference>
<reference evidence="14" key="2">
    <citation type="submission" date="2018-03" db="EMBL/GenBank/DDBJ databases">
        <authorList>
            <person name="Keele B.F."/>
        </authorList>
    </citation>
    <scope>NUCLEOTIDE SEQUENCE</scope>
    <source>
        <strain evidence="14">SNUC 4337</strain>
    </source>
</reference>
<dbReference type="GO" id="GO:0004056">
    <property type="term" value="F:argininosuccinate lyase activity"/>
    <property type="evidence" value="ECO:0007669"/>
    <property type="project" value="UniProtKB-UniRule"/>
</dbReference>
<dbReference type="PRINTS" id="PR00145">
    <property type="entry name" value="ARGSUCLYASE"/>
</dbReference>
<dbReference type="GO" id="GO:0005829">
    <property type="term" value="C:cytosol"/>
    <property type="evidence" value="ECO:0007669"/>
    <property type="project" value="TreeGrafter"/>
</dbReference>
<dbReference type="PROSITE" id="PS00163">
    <property type="entry name" value="FUMARATE_LYASES"/>
    <property type="match status" value="1"/>
</dbReference>
<comment type="subcellular location">
    <subcellularLocation>
        <location evidence="2 10">Cytoplasm</location>
    </subcellularLocation>
</comment>
<evidence type="ECO:0000256" key="8">
    <source>
        <dbReference type="ARBA" id="ARBA00022605"/>
    </source>
</evidence>
<dbReference type="FunFam" id="1.10.275.10:FF:000002">
    <property type="entry name" value="Argininosuccinate lyase"/>
    <property type="match status" value="1"/>
</dbReference>
<dbReference type="EMBL" id="PZHR01000042">
    <property type="protein sequence ID" value="PTK58623.1"/>
    <property type="molecule type" value="Genomic_DNA"/>
</dbReference>
<evidence type="ECO:0000313" key="13">
    <source>
        <dbReference type="EMBL" id="MBO1227842.1"/>
    </source>
</evidence>
<dbReference type="Gene3D" id="1.20.200.10">
    <property type="entry name" value="Fumarase/aspartase (Central domain)"/>
    <property type="match status" value="1"/>
</dbReference>
<evidence type="ECO:0000256" key="5">
    <source>
        <dbReference type="ARBA" id="ARBA00012338"/>
    </source>
</evidence>
<dbReference type="InterPro" id="IPR008948">
    <property type="entry name" value="L-Aspartase-like"/>
</dbReference>
<dbReference type="FunFam" id="1.10.40.30:FF:000001">
    <property type="entry name" value="Argininosuccinate lyase"/>
    <property type="match status" value="1"/>
</dbReference>
<dbReference type="Proteomes" id="UP000664081">
    <property type="component" value="Unassembled WGS sequence"/>
</dbReference>
<dbReference type="InterPro" id="IPR020557">
    <property type="entry name" value="Fumarate_lyase_CS"/>
</dbReference>
<keyword evidence="16" id="KW-1185">Reference proteome</keyword>
<proteinExistence type="inferred from homology"/>
<dbReference type="PANTHER" id="PTHR43814:SF1">
    <property type="entry name" value="ARGININOSUCCINATE LYASE"/>
    <property type="match status" value="1"/>
</dbReference>
<dbReference type="CDD" id="cd01359">
    <property type="entry name" value="Argininosuccinate_lyase"/>
    <property type="match status" value="1"/>
</dbReference>
<keyword evidence="7 10" id="KW-0055">Arginine biosynthesis</keyword>
<dbReference type="AlphaFoldDB" id="A0A291JMK4"/>
<dbReference type="FunFam" id="1.20.200.10:FF:000006">
    <property type="entry name" value="Argininosuccinate lyase"/>
    <property type="match status" value="1"/>
</dbReference>
<dbReference type="UniPathway" id="UPA00068">
    <property type="reaction ID" value="UER00114"/>
</dbReference>